<reference evidence="1" key="1">
    <citation type="submission" date="2020-12" db="EMBL/GenBank/DDBJ databases">
        <title>Metabolic potential, ecology and presence of endohyphal bacteria is reflected in genomic diversity of Mucoromycotina.</title>
        <authorList>
            <person name="Muszewska A."/>
            <person name="Okrasinska A."/>
            <person name="Steczkiewicz K."/>
            <person name="Drgas O."/>
            <person name="Orlowska M."/>
            <person name="Perlinska-Lenart U."/>
            <person name="Aleksandrzak-Piekarczyk T."/>
            <person name="Szatraj K."/>
            <person name="Zielenkiewicz U."/>
            <person name="Pilsyk S."/>
            <person name="Malc E."/>
            <person name="Mieczkowski P."/>
            <person name="Kruszewska J.S."/>
            <person name="Biernat P."/>
            <person name="Pawlowska J."/>
        </authorList>
    </citation>
    <scope>NUCLEOTIDE SEQUENCE</scope>
    <source>
        <strain evidence="1">WA0000017839</strain>
    </source>
</reference>
<sequence length="261" mass="29948">MGIPDDIKQYLNNFNCQSTADIRKALNEKQGWEECYDCEKHFDLDRIKYSVYTLVREYENGSLKKDHLENWYNIHIWCMIDHIFGNLEGLEIIRGEGASIASSIRKKFKKTIEDVNNHTRQPMGRRFDYLIRQINPNSSSSLEFGGSEVDKNYNNLCTVGVVHSGLHMKVIRADRPKGYITRITNGKALQVPTDITKFGENVLPVLAQAYCLKLLVKDTFESVKKGNNKLTDDCNWLDYCLDKTPTIIIPATSISTETSRK</sequence>
<dbReference type="OrthoDB" id="2282517at2759"/>
<name>A0A8H7V000_9FUNG</name>
<evidence type="ECO:0000313" key="1">
    <source>
        <dbReference type="EMBL" id="KAG2204996.1"/>
    </source>
</evidence>
<dbReference type="Proteomes" id="UP000603453">
    <property type="component" value="Unassembled WGS sequence"/>
</dbReference>
<dbReference type="EMBL" id="JAEPRD010000040">
    <property type="protein sequence ID" value="KAG2204996.1"/>
    <property type="molecule type" value="Genomic_DNA"/>
</dbReference>
<protein>
    <submittedName>
        <fullName evidence="1">Uncharacterized protein</fullName>
    </submittedName>
</protein>
<accession>A0A8H7V000</accession>
<gene>
    <name evidence="1" type="ORF">INT47_002620</name>
</gene>
<keyword evidence="2" id="KW-1185">Reference proteome</keyword>
<comment type="caution">
    <text evidence="1">The sequence shown here is derived from an EMBL/GenBank/DDBJ whole genome shotgun (WGS) entry which is preliminary data.</text>
</comment>
<dbReference type="AlphaFoldDB" id="A0A8H7V000"/>
<organism evidence="1 2">
    <name type="scientific">Mucor saturninus</name>
    <dbReference type="NCBI Taxonomy" id="64648"/>
    <lineage>
        <taxon>Eukaryota</taxon>
        <taxon>Fungi</taxon>
        <taxon>Fungi incertae sedis</taxon>
        <taxon>Mucoromycota</taxon>
        <taxon>Mucoromycotina</taxon>
        <taxon>Mucoromycetes</taxon>
        <taxon>Mucorales</taxon>
        <taxon>Mucorineae</taxon>
        <taxon>Mucoraceae</taxon>
        <taxon>Mucor</taxon>
    </lineage>
</organism>
<proteinExistence type="predicted"/>
<evidence type="ECO:0000313" key="2">
    <source>
        <dbReference type="Proteomes" id="UP000603453"/>
    </source>
</evidence>